<dbReference type="InterPro" id="IPR001487">
    <property type="entry name" value="Bromodomain"/>
</dbReference>
<proteinExistence type="predicted"/>
<dbReference type="PROSITE" id="PS00633">
    <property type="entry name" value="BROMODOMAIN_1"/>
    <property type="match status" value="1"/>
</dbReference>
<dbReference type="InterPro" id="IPR037782">
    <property type="entry name" value="Spt7"/>
</dbReference>
<feature type="non-terminal residue" evidence="5">
    <location>
        <position position="719"/>
    </location>
</feature>
<dbReference type="GO" id="GO:0046695">
    <property type="term" value="C:SLIK (SAGA-like) complex"/>
    <property type="evidence" value="ECO:0007669"/>
    <property type="project" value="InterPro"/>
</dbReference>
<dbReference type="Gene3D" id="1.20.920.10">
    <property type="entry name" value="Bromodomain-like"/>
    <property type="match status" value="1"/>
</dbReference>
<dbReference type="PANTHER" id="PTHR47343:SF1">
    <property type="entry name" value="TRANSCRIPTIONAL ACTIVATOR SPT7"/>
    <property type="match status" value="1"/>
</dbReference>
<dbReference type="EMBL" id="PJQM01002320">
    <property type="protein sequence ID" value="RCH96339.1"/>
    <property type="molecule type" value="Genomic_DNA"/>
</dbReference>
<reference evidence="5 6" key="1">
    <citation type="journal article" date="2018" name="G3 (Bethesda)">
        <title>Phylogenetic and Phylogenomic Definition of Rhizopus Species.</title>
        <authorList>
            <person name="Gryganskyi A.P."/>
            <person name="Golan J."/>
            <person name="Dolatabadi S."/>
            <person name="Mondo S."/>
            <person name="Robb S."/>
            <person name="Idnurm A."/>
            <person name="Muszewska A."/>
            <person name="Steczkiewicz K."/>
            <person name="Masonjones S."/>
            <person name="Liao H.L."/>
            <person name="Gajdeczka M.T."/>
            <person name="Anike F."/>
            <person name="Vuek A."/>
            <person name="Anishchenko I.M."/>
            <person name="Voigt K."/>
            <person name="de Hoog G.S."/>
            <person name="Smith M.E."/>
            <person name="Heitman J."/>
            <person name="Vilgalys R."/>
            <person name="Stajich J.E."/>
        </authorList>
    </citation>
    <scope>NUCLEOTIDE SEQUENCE [LARGE SCALE GENOMIC DNA]</scope>
    <source>
        <strain evidence="5 6">LSU 92-RS-03</strain>
    </source>
</reference>
<dbReference type="PROSITE" id="PS50014">
    <property type="entry name" value="BROMODOMAIN_2"/>
    <property type="match status" value="1"/>
</dbReference>
<protein>
    <submittedName>
        <fullName evidence="5">Transcriptional activator spt7</fullName>
    </submittedName>
</protein>
<feature type="compositionally biased region" description="Basic and acidic residues" evidence="3">
    <location>
        <begin position="504"/>
        <end position="515"/>
    </location>
</feature>
<feature type="region of interest" description="Disordered" evidence="3">
    <location>
        <begin position="592"/>
        <end position="620"/>
    </location>
</feature>
<dbReference type="SUPFAM" id="SSF47370">
    <property type="entry name" value="Bromodomain"/>
    <property type="match status" value="1"/>
</dbReference>
<dbReference type="PANTHER" id="PTHR47343">
    <property type="entry name" value="TRANSCRIPTIONAL ACTIVATOR SPT7"/>
    <property type="match status" value="1"/>
</dbReference>
<dbReference type="PRINTS" id="PR00503">
    <property type="entry name" value="BROMODOMAIN"/>
</dbReference>
<dbReference type="InterPro" id="IPR009072">
    <property type="entry name" value="Histone-fold"/>
</dbReference>
<feature type="region of interest" description="Disordered" evidence="3">
    <location>
        <begin position="335"/>
        <end position="374"/>
    </location>
</feature>
<evidence type="ECO:0000256" key="2">
    <source>
        <dbReference type="PROSITE-ProRule" id="PRU00035"/>
    </source>
</evidence>
<dbReference type="Gene3D" id="1.10.20.10">
    <property type="entry name" value="Histone, subunit A"/>
    <property type="match status" value="1"/>
</dbReference>
<dbReference type="Pfam" id="PF00439">
    <property type="entry name" value="Bromodomain"/>
    <property type="match status" value="1"/>
</dbReference>
<dbReference type="SMART" id="SM00297">
    <property type="entry name" value="BROMO"/>
    <property type="match status" value="1"/>
</dbReference>
<dbReference type="GO" id="GO:0006325">
    <property type="term" value="P:chromatin organization"/>
    <property type="evidence" value="ECO:0007669"/>
    <property type="project" value="UniProtKB-ARBA"/>
</dbReference>
<evidence type="ECO:0000313" key="6">
    <source>
        <dbReference type="Proteomes" id="UP000253551"/>
    </source>
</evidence>
<keyword evidence="1 2" id="KW-0103">Bromodomain</keyword>
<feature type="region of interest" description="Disordered" evidence="3">
    <location>
        <begin position="535"/>
        <end position="565"/>
    </location>
</feature>
<dbReference type="AlphaFoldDB" id="A0A367K2G0"/>
<organism evidence="5 6">
    <name type="scientific">Rhizopus stolonifer</name>
    <name type="common">Rhizopus nigricans</name>
    <dbReference type="NCBI Taxonomy" id="4846"/>
    <lineage>
        <taxon>Eukaryota</taxon>
        <taxon>Fungi</taxon>
        <taxon>Fungi incertae sedis</taxon>
        <taxon>Mucoromycota</taxon>
        <taxon>Mucoromycotina</taxon>
        <taxon>Mucoromycetes</taxon>
        <taxon>Mucorales</taxon>
        <taxon>Mucorineae</taxon>
        <taxon>Rhizopodaceae</taxon>
        <taxon>Rhizopus</taxon>
    </lineage>
</organism>
<dbReference type="STRING" id="4846.A0A367K2G0"/>
<dbReference type="GO" id="GO:0005198">
    <property type="term" value="F:structural molecule activity"/>
    <property type="evidence" value="ECO:0007669"/>
    <property type="project" value="TreeGrafter"/>
</dbReference>
<dbReference type="GO" id="GO:0006357">
    <property type="term" value="P:regulation of transcription by RNA polymerase II"/>
    <property type="evidence" value="ECO:0007669"/>
    <property type="project" value="TreeGrafter"/>
</dbReference>
<accession>A0A367K2G0</accession>
<sequence length="719" mass="83249">MAQTRIPTPQLLYTLAKQVSRYELLDILLTKTELEYFKQALTSFQEWQAFIQLESTSPPLSEYQRAAFRVRVMLVEQLIPRLFGLGCPGLLERELVQTSTESENTSPRPNIHFEDNDNHLCLLDVYHTLEFDMAAMLEYKERLDEIQAQEAATQEQETPQEKKLALFHDMEQFDLKYLLKGIVENRDKTALSDRELKSLLLDVKSKSKWNGKSAQEDLYEACEKVLTELKNYTEHSFPFLTKVSKREAPDYLDVIKEPMDLGTMTRKLKHFEYKSKKEFARDLYLIYENCLEYNTNPASEYRKHAAAMRRKTDRLLIRVPDIEIKEERQLQDDFDFEEDSDHDLTEASPSVRERSVTHDSIADETIDTTHTHHSGKYPLKTTTLIQDTPLSHEGIDLDYRELLWLDKTKKTRAKINLDIEREYQSDFSNRHIIKPSPFDIERFAIMEHLYQQPHHVQKLARCSPIAFLKWMSRNEDIRLTSDEYNDALLSDLDSDDEQGSFFSKRSDKPKLSDQDRDDLFLPEYLPVFGLPDIEGLPSDYDSDEESEALKRPTFDSLPTTQSSQHGLSSLIHRNIDTLSKIRTTHSKCKLILNDTLPDPSPSDDDSDNESLSSPIDTPIPFPTTPSLPHIELNQKSVHCLLQRTIVSLLSHAGFEGVQGKPLNILTELMSNHLFDMFKILRHYWDDHNKTMTGEEIVAHALREGGVNQLDDLDSYVSGI</sequence>
<dbReference type="OrthoDB" id="21449at2759"/>
<dbReference type="InterPro" id="IPR018359">
    <property type="entry name" value="Bromodomain_CS"/>
</dbReference>
<evidence type="ECO:0000256" key="1">
    <source>
        <dbReference type="ARBA" id="ARBA00023117"/>
    </source>
</evidence>
<evidence type="ECO:0000313" key="5">
    <source>
        <dbReference type="EMBL" id="RCH96339.1"/>
    </source>
</evidence>
<evidence type="ECO:0000256" key="3">
    <source>
        <dbReference type="SAM" id="MobiDB-lite"/>
    </source>
</evidence>
<evidence type="ECO:0000259" key="4">
    <source>
        <dbReference type="PROSITE" id="PS50014"/>
    </source>
</evidence>
<comment type="caution">
    <text evidence="5">The sequence shown here is derived from an EMBL/GenBank/DDBJ whole genome shotgun (WGS) entry which is preliminary data.</text>
</comment>
<keyword evidence="6" id="KW-1185">Reference proteome</keyword>
<dbReference type="InterPro" id="IPR036427">
    <property type="entry name" value="Bromodomain-like_sf"/>
</dbReference>
<feature type="compositionally biased region" description="Polar residues" evidence="3">
    <location>
        <begin position="556"/>
        <end position="565"/>
    </location>
</feature>
<feature type="compositionally biased region" description="Basic and acidic residues" evidence="3">
    <location>
        <begin position="351"/>
        <end position="361"/>
    </location>
</feature>
<feature type="domain" description="Bromo" evidence="4">
    <location>
        <begin position="231"/>
        <end position="301"/>
    </location>
</feature>
<dbReference type="GO" id="GO:0046982">
    <property type="term" value="F:protein heterodimerization activity"/>
    <property type="evidence" value="ECO:0007669"/>
    <property type="project" value="InterPro"/>
</dbReference>
<dbReference type="GO" id="GO:0000124">
    <property type="term" value="C:SAGA complex"/>
    <property type="evidence" value="ECO:0007669"/>
    <property type="project" value="InterPro"/>
</dbReference>
<feature type="region of interest" description="Disordered" evidence="3">
    <location>
        <begin position="496"/>
        <end position="515"/>
    </location>
</feature>
<gene>
    <name evidence="5" type="primary">SPT7_1</name>
    <name evidence="5" type="ORF">CU098_009184</name>
</gene>
<dbReference type="Proteomes" id="UP000253551">
    <property type="component" value="Unassembled WGS sequence"/>
</dbReference>
<name>A0A367K2G0_RHIST</name>